<dbReference type="RefSeq" id="WP_072299679.1">
    <property type="nucleotide sequence ID" value="NZ_FPIP01000002.1"/>
</dbReference>
<dbReference type="AlphaFoldDB" id="A0A1K1MM45"/>
<dbReference type="Pfam" id="PF00990">
    <property type="entry name" value="GGDEF"/>
    <property type="match status" value="1"/>
</dbReference>
<dbReference type="SUPFAM" id="SSF141868">
    <property type="entry name" value="EAL domain-like"/>
    <property type="match status" value="1"/>
</dbReference>
<dbReference type="InterPro" id="IPR001633">
    <property type="entry name" value="EAL_dom"/>
</dbReference>
<dbReference type="Gene3D" id="3.20.20.450">
    <property type="entry name" value="EAL domain"/>
    <property type="match status" value="1"/>
</dbReference>
<evidence type="ECO:0000259" key="2">
    <source>
        <dbReference type="PROSITE" id="PS50887"/>
    </source>
</evidence>
<dbReference type="SMART" id="SM00052">
    <property type="entry name" value="EAL"/>
    <property type="match status" value="1"/>
</dbReference>
<gene>
    <name evidence="3" type="ORF">SAMN02910280_1330</name>
</gene>
<name>A0A1K1MM45_RUMFL</name>
<dbReference type="Gene3D" id="3.30.70.270">
    <property type="match status" value="1"/>
</dbReference>
<dbReference type="PROSITE" id="PS50887">
    <property type="entry name" value="GGDEF"/>
    <property type="match status" value="1"/>
</dbReference>
<dbReference type="PANTHER" id="PTHR33121">
    <property type="entry name" value="CYCLIC DI-GMP PHOSPHODIESTERASE PDEF"/>
    <property type="match status" value="1"/>
</dbReference>
<dbReference type="EMBL" id="FPIP01000002">
    <property type="protein sequence ID" value="SFW24171.1"/>
    <property type="molecule type" value="Genomic_DNA"/>
</dbReference>
<dbReference type="SMART" id="SM00267">
    <property type="entry name" value="GGDEF"/>
    <property type="match status" value="1"/>
</dbReference>
<feature type="domain" description="EAL" evidence="1">
    <location>
        <begin position="303"/>
        <end position="558"/>
    </location>
</feature>
<dbReference type="Pfam" id="PF00563">
    <property type="entry name" value="EAL"/>
    <property type="match status" value="1"/>
</dbReference>
<accession>A0A1K1MM45</accession>
<proteinExistence type="predicted"/>
<reference evidence="3 4" key="1">
    <citation type="submission" date="2016-11" db="EMBL/GenBank/DDBJ databases">
        <authorList>
            <person name="Jaros S."/>
            <person name="Januszkiewicz K."/>
            <person name="Wedrychowicz H."/>
        </authorList>
    </citation>
    <scope>NUCLEOTIDE SEQUENCE [LARGE SCALE GENOMIC DNA]</scope>
    <source>
        <strain evidence="3 4">YL228</strain>
    </source>
</reference>
<dbReference type="InterPro" id="IPR000160">
    <property type="entry name" value="GGDEF_dom"/>
</dbReference>
<dbReference type="InterPro" id="IPR029787">
    <property type="entry name" value="Nucleotide_cyclase"/>
</dbReference>
<dbReference type="GO" id="GO:0071111">
    <property type="term" value="F:cyclic-guanylate-specific phosphodiesterase activity"/>
    <property type="evidence" value="ECO:0007669"/>
    <property type="project" value="InterPro"/>
</dbReference>
<evidence type="ECO:0000313" key="3">
    <source>
        <dbReference type="EMBL" id="SFW24171.1"/>
    </source>
</evidence>
<dbReference type="CDD" id="cd01948">
    <property type="entry name" value="EAL"/>
    <property type="match status" value="1"/>
</dbReference>
<evidence type="ECO:0000259" key="1">
    <source>
        <dbReference type="PROSITE" id="PS50883"/>
    </source>
</evidence>
<dbReference type="InterPro" id="IPR035919">
    <property type="entry name" value="EAL_sf"/>
</dbReference>
<dbReference type="PANTHER" id="PTHR33121:SF70">
    <property type="entry name" value="SIGNALING PROTEIN YKOW"/>
    <property type="match status" value="1"/>
</dbReference>
<dbReference type="Proteomes" id="UP000183461">
    <property type="component" value="Unassembled WGS sequence"/>
</dbReference>
<dbReference type="SUPFAM" id="SSF55073">
    <property type="entry name" value="Nucleotide cyclase"/>
    <property type="match status" value="1"/>
</dbReference>
<feature type="domain" description="GGDEF" evidence="2">
    <location>
        <begin position="163"/>
        <end position="294"/>
    </location>
</feature>
<dbReference type="PROSITE" id="PS50883">
    <property type="entry name" value="EAL"/>
    <property type="match status" value="1"/>
</dbReference>
<protein>
    <submittedName>
        <fullName evidence="3">EAL domain, c-di-GMP-specific phosphodiesterase class I (Or its enzymatically inactive variant)</fullName>
    </submittedName>
</protein>
<organism evidence="3 4">
    <name type="scientific">Ruminococcus flavefaciens</name>
    <dbReference type="NCBI Taxonomy" id="1265"/>
    <lineage>
        <taxon>Bacteria</taxon>
        <taxon>Bacillati</taxon>
        <taxon>Bacillota</taxon>
        <taxon>Clostridia</taxon>
        <taxon>Eubacteriales</taxon>
        <taxon>Oscillospiraceae</taxon>
        <taxon>Ruminococcus</taxon>
    </lineage>
</organism>
<dbReference type="InterPro" id="IPR043128">
    <property type="entry name" value="Rev_trsase/Diguanyl_cyclase"/>
</dbReference>
<dbReference type="InterPro" id="IPR050706">
    <property type="entry name" value="Cyclic-di-GMP_PDE-like"/>
</dbReference>
<evidence type="ECO:0000313" key="4">
    <source>
        <dbReference type="Proteomes" id="UP000183461"/>
    </source>
</evidence>
<sequence>MTNERTFEFYKLFEELIRSMTRGSTYDEDEILANVEKLAVFFRLTKATSEFYRTVADEKAGKGDIKVGYDNGKHGELFMSMRVVTKSMAVVKCNAYRAPDEVPMDDVEKDKLKIAMDSVLSFISRHRLEGVVEKFVFFDDTGYPNVRSFLRYLEILKKKNALAGCTAVYFNLRHLTLINRDIGRGAADIAIHNYFNMIKDIIGEKGIICRVGGDNFVGVFDDSLLNDVLGILSGTPVIYEPNSGKRIMLSANTGVFRMTQDFTFDAPGDVMDRILPALQAAKMGGKDSVVFYDDSMEVSREKRMEIQKLFPKALENKEFKVFYQPKIDIATGKLVGAEALCRWIRDGRIVPPMEFIPVLEQNTDICQLDFYMLDSVCADIRRWLDEGGNVVRISVNLSRKHMMDVDLLDHIMNIVDKHNVPHEYIEIELTETTTDVEFRDLKRVVSGLQQQGIYTSVDDFGMGYSSLNLLREIPWNVLKVDRCFLPVDSDDSTSSRTVMFKYVVAMAKELGLECIAEGVETQNQVKILRDNNCLYAQGFLFDKPLPLADFEERLKSGNYDVEA</sequence>